<proteinExistence type="predicted"/>
<reference evidence="7" key="1">
    <citation type="journal article" date="2023" name="GigaByte">
        <title>Genome assembly of the bearded iris, Iris pallida Lam.</title>
        <authorList>
            <person name="Bruccoleri R.E."/>
            <person name="Oakeley E.J."/>
            <person name="Faust A.M.E."/>
            <person name="Altorfer M."/>
            <person name="Dessus-Babus S."/>
            <person name="Burckhardt D."/>
            <person name="Oertli M."/>
            <person name="Naumann U."/>
            <person name="Petersen F."/>
            <person name="Wong J."/>
        </authorList>
    </citation>
    <scope>NUCLEOTIDE SEQUENCE</scope>
    <source>
        <strain evidence="7">GSM-AAB239-AS_SAM_17_03QT</strain>
    </source>
</reference>
<keyword evidence="2" id="KW-0808">Transferase</keyword>
<dbReference type="Pfam" id="PF00891">
    <property type="entry name" value="Methyltransf_2"/>
    <property type="match status" value="1"/>
</dbReference>
<evidence type="ECO:0000259" key="5">
    <source>
        <dbReference type="Pfam" id="PF00891"/>
    </source>
</evidence>
<feature type="active site" description="Proton acceptor" evidence="4">
    <location>
        <position position="264"/>
    </location>
</feature>
<name>A0AAX6F9J9_IRIPA</name>
<dbReference type="InterPro" id="IPR029063">
    <property type="entry name" value="SAM-dependent_MTases_sf"/>
</dbReference>
<dbReference type="SUPFAM" id="SSF53335">
    <property type="entry name" value="S-adenosyl-L-methionine-dependent methyltransferases"/>
    <property type="match status" value="1"/>
</dbReference>
<comment type="caution">
    <text evidence="7">The sequence shown here is derived from an EMBL/GenBank/DDBJ whole genome shotgun (WGS) entry which is preliminary data.</text>
</comment>
<keyword evidence="1" id="KW-0489">Methyltransferase</keyword>
<dbReference type="FunFam" id="1.10.10.10:FF:000213">
    <property type="entry name" value="Coniferyl alcohol 9-O-methyltransferase"/>
    <property type="match status" value="1"/>
</dbReference>
<sequence>MNSINGEALMQAQSHLWNHTFSFINSMALKCAVELAIPDAIHNSGNAITLSELSAALSIPPSRASGLRHLMRRLVDSGFFAARRSHHEKPEQEEEEDTFSLTTLSSILVKEKSECLSPFLALMLDQTLLKPWHSLGAWFKGDEPPTAFEVGHGMRIWDATGEWSEFNVLMNEGMESDANFTNKVLIEGCGELFRGLGSLVDVGGGTGSMARAVAEAFPEIKCTVFDLPHVVETFEASATVEAVGGDFFKYIPPADATLLKWVLHDWNDQECVEILKRCRAAIPRKEDGGKVIIIEMVMNTDSNVHRESAHLQLLFDVHMMVHTTGKQRTERQWKQIFDDAGFSAYKILPVLGLRSVIEVYP</sequence>
<dbReference type="InterPro" id="IPR036390">
    <property type="entry name" value="WH_DNA-bd_sf"/>
</dbReference>
<feature type="domain" description="O-methyltransferase dimerisation" evidence="6">
    <location>
        <begin position="17"/>
        <end position="110"/>
    </location>
</feature>
<dbReference type="AlphaFoldDB" id="A0AAX6F9J9"/>
<evidence type="ECO:0000256" key="2">
    <source>
        <dbReference type="ARBA" id="ARBA00022679"/>
    </source>
</evidence>
<evidence type="ECO:0000256" key="3">
    <source>
        <dbReference type="ARBA" id="ARBA00022691"/>
    </source>
</evidence>
<reference evidence="7" key="2">
    <citation type="submission" date="2023-04" db="EMBL/GenBank/DDBJ databases">
        <authorList>
            <person name="Bruccoleri R.E."/>
            <person name="Oakeley E.J."/>
            <person name="Faust A.-M."/>
            <person name="Dessus-Babus S."/>
            <person name="Altorfer M."/>
            <person name="Burckhardt D."/>
            <person name="Oertli M."/>
            <person name="Naumann U."/>
            <person name="Petersen F."/>
            <person name="Wong J."/>
        </authorList>
    </citation>
    <scope>NUCLEOTIDE SEQUENCE</scope>
    <source>
        <strain evidence="7">GSM-AAB239-AS_SAM_17_03QT</strain>
        <tissue evidence="7">Leaf</tissue>
    </source>
</reference>
<dbReference type="Pfam" id="PF08100">
    <property type="entry name" value="Dimerisation"/>
    <property type="match status" value="1"/>
</dbReference>
<evidence type="ECO:0000256" key="4">
    <source>
        <dbReference type="PIRSR" id="PIRSR005739-1"/>
    </source>
</evidence>
<dbReference type="Gene3D" id="3.40.50.150">
    <property type="entry name" value="Vaccinia Virus protein VP39"/>
    <property type="match status" value="1"/>
</dbReference>
<dbReference type="EMBL" id="JANAVB010030816">
    <property type="protein sequence ID" value="KAJ6813036.1"/>
    <property type="molecule type" value="Genomic_DNA"/>
</dbReference>
<dbReference type="Gene3D" id="1.10.10.10">
    <property type="entry name" value="Winged helix-like DNA-binding domain superfamily/Winged helix DNA-binding domain"/>
    <property type="match status" value="1"/>
</dbReference>
<dbReference type="GO" id="GO:0008171">
    <property type="term" value="F:O-methyltransferase activity"/>
    <property type="evidence" value="ECO:0007669"/>
    <property type="project" value="InterPro"/>
</dbReference>
<dbReference type="Proteomes" id="UP001140949">
    <property type="component" value="Unassembled WGS sequence"/>
</dbReference>
<dbReference type="GO" id="GO:0032259">
    <property type="term" value="P:methylation"/>
    <property type="evidence" value="ECO:0007669"/>
    <property type="project" value="UniProtKB-KW"/>
</dbReference>
<dbReference type="GO" id="GO:0046983">
    <property type="term" value="F:protein dimerization activity"/>
    <property type="evidence" value="ECO:0007669"/>
    <property type="project" value="InterPro"/>
</dbReference>
<feature type="domain" description="O-methyltransferase C-terminal" evidence="5">
    <location>
        <begin position="132"/>
        <end position="343"/>
    </location>
</feature>
<gene>
    <name evidence="7" type="ORF">M6B38_145110</name>
</gene>
<organism evidence="7 8">
    <name type="scientific">Iris pallida</name>
    <name type="common">Sweet iris</name>
    <dbReference type="NCBI Taxonomy" id="29817"/>
    <lineage>
        <taxon>Eukaryota</taxon>
        <taxon>Viridiplantae</taxon>
        <taxon>Streptophyta</taxon>
        <taxon>Embryophyta</taxon>
        <taxon>Tracheophyta</taxon>
        <taxon>Spermatophyta</taxon>
        <taxon>Magnoliopsida</taxon>
        <taxon>Liliopsida</taxon>
        <taxon>Asparagales</taxon>
        <taxon>Iridaceae</taxon>
        <taxon>Iridoideae</taxon>
        <taxon>Irideae</taxon>
        <taxon>Iris</taxon>
    </lineage>
</organism>
<dbReference type="FunFam" id="3.40.50.150:FF:000057">
    <property type="entry name" value="O-methyltransferase ZRP4"/>
    <property type="match status" value="1"/>
</dbReference>
<dbReference type="GO" id="GO:0008757">
    <property type="term" value="F:S-adenosylmethionine-dependent methyltransferase activity"/>
    <property type="evidence" value="ECO:0007669"/>
    <property type="project" value="UniProtKB-ARBA"/>
</dbReference>
<dbReference type="PIRSF" id="PIRSF005739">
    <property type="entry name" value="O-mtase"/>
    <property type="match status" value="1"/>
</dbReference>
<dbReference type="InterPro" id="IPR012967">
    <property type="entry name" value="COMT_dimerisation"/>
</dbReference>
<keyword evidence="3" id="KW-0949">S-adenosyl-L-methionine</keyword>
<dbReference type="PANTHER" id="PTHR11746">
    <property type="entry name" value="O-METHYLTRANSFERASE"/>
    <property type="match status" value="1"/>
</dbReference>
<dbReference type="SUPFAM" id="SSF46785">
    <property type="entry name" value="Winged helix' DNA-binding domain"/>
    <property type="match status" value="1"/>
</dbReference>
<keyword evidence="8" id="KW-1185">Reference proteome</keyword>
<dbReference type="InterPro" id="IPR036388">
    <property type="entry name" value="WH-like_DNA-bd_sf"/>
</dbReference>
<dbReference type="InterPro" id="IPR001077">
    <property type="entry name" value="COMT_C"/>
</dbReference>
<accession>A0AAX6F9J9</accession>
<evidence type="ECO:0000313" key="8">
    <source>
        <dbReference type="Proteomes" id="UP001140949"/>
    </source>
</evidence>
<dbReference type="PROSITE" id="PS51683">
    <property type="entry name" value="SAM_OMT_II"/>
    <property type="match status" value="1"/>
</dbReference>
<protein>
    <submittedName>
        <fullName evidence="7">Trans-resveratrol di-O-methyltransferase-like</fullName>
    </submittedName>
</protein>
<evidence type="ECO:0000313" key="7">
    <source>
        <dbReference type="EMBL" id="KAJ6813036.1"/>
    </source>
</evidence>
<dbReference type="InterPro" id="IPR016461">
    <property type="entry name" value="COMT-like"/>
</dbReference>
<evidence type="ECO:0000259" key="6">
    <source>
        <dbReference type="Pfam" id="PF08100"/>
    </source>
</evidence>
<evidence type="ECO:0000256" key="1">
    <source>
        <dbReference type="ARBA" id="ARBA00022603"/>
    </source>
</evidence>